<evidence type="ECO:0000313" key="1">
    <source>
        <dbReference type="EMBL" id="KAK9748108.1"/>
    </source>
</evidence>
<dbReference type="Proteomes" id="UP001443914">
    <property type="component" value="Unassembled WGS sequence"/>
</dbReference>
<gene>
    <name evidence="1" type="ORF">RND81_02G036700</name>
</gene>
<reference evidence="1" key="1">
    <citation type="submission" date="2024-03" db="EMBL/GenBank/DDBJ databases">
        <title>WGS assembly of Saponaria officinalis var. Norfolk2.</title>
        <authorList>
            <person name="Jenkins J."/>
            <person name="Shu S."/>
            <person name="Grimwood J."/>
            <person name="Barry K."/>
            <person name="Goodstein D."/>
            <person name="Schmutz J."/>
            <person name="Leebens-Mack J."/>
            <person name="Osbourn A."/>
        </authorList>
    </citation>
    <scope>NUCLEOTIDE SEQUENCE [LARGE SCALE GENOMIC DNA]</scope>
    <source>
        <strain evidence="1">JIC</strain>
    </source>
</reference>
<protein>
    <submittedName>
        <fullName evidence="1">Uncharacterized protein</fullName>
    </submittedName>
</protein>
<evidence type="ECO:0000313" key="2">
    <source>
        <dbReference type="Proteomes" id="UP001443914"/>
    </source>
</evidence>
<comment type="caution">
    <text evidence="1">The sequence shown here is derived from an EMBL/GenBank/DDBJ whole genome shotgun (WGS) entry which is preliminary data.</text>
</comment>
<proteinExistence type="predicted"/>
<sequence>MACISAIERLHPDEMREIMVRVAAQPNGAAHFTRACAVSKSFRNFMEDSDVLRKVSFGDLFSRLEGRYELFSEVGGLVARCARAGNLDAQLMLAKVLIVSAATLCNAKMEAKHSDVSQDQYSTLCTGNTDLIDLDKATRILDEFSAQNTDAKELLDLVKNFLSEAKLRDFVEIQDYLKGFVALYLVPKEECPCEIFLDTFDRLCERNSRLLGVTSDSSTFFANIFSDLCKTGLTTMKVVGIDKEVYRPLLECSVRMNADDVGYETMMVHLDIVEPILKLGSRAAATQGCYELVAVKNDVLRIAAMLRQYLTLIMDHEVFVLCARESLLSSFCDLFDI</sequence>
<keyword evidence="2" id="KW-1185">Reference proteome</keyword>
<name>A0AAW1MJP1_SAPOF</name>
<organism evidence="1 2">
    <name type="scientific">Saponaria officinalis</name>
    <name type="common">Common soapwort</name>
    <name type="synonym">Lychnis saponaria</name>
    <dbReference type="NCBI Taxonomy" id="3572"/>
    <lineage>
        <taxon>Eukaryota</taxon>
        <taxon>Viridiplantae</taxon>
        <taxon>Streptophyta</taxon>
        <taxon>Embryophyta</taxon>
        <taxon>Tracheophyta</taxon>
        <taxon>Spermatophyta</taxon>
        <taxon>Magnoliopsida</taxon>
        <taxon>eudicotyledons</taxon>
        <taxon>Gunneridae</taxon>
        <taxon>Pentapetalae</taxon>
        <taxon>Caryophyllales</taxon>
        <taxon>Caryophyllaceae</taxon>
        <taxon>Caryophylleae</taxon>
        <taxon>Saponaria</taxon>
    </lineage>
</organism>
<accession>A0AAW1MJP1</accession>
<dbReference type="EMBL" id="JBDFQZ010000002">
    <property type="protein sequence ID" value="KAK9748108.1"/>
    <property type="molecule type" value="Genomic_DNA"/>
</dbReference>
<dbReference type="AlphaFoldDB" id="A0AAW1MJP1"/>